<dbReference type="RefSeq" id="WP_097231943.1">
    <property type="nucleotide sequence ID" value="NZ_OCNE01000011.1"/>
</dbReference>
<evidence type="ECO:0000313" key="2">
    <source>
        <dbReference type="EMBL" id="SOD63465.1"/>
    </source>
</evidence>
<feature type="transmembrane region" description="Helical" evidence="1">
    <location>
        <begin position="144"/>
        <end position="163"/>
    </location>
</feature>
<evidence type="ECO:0000313" key="3">
    <source>
        <dbReference type="Proteomes" id="UP000219072"/>
    </source>
</evidence>
<dbReference type="EMBL" id="OCNE01000011">
    <property type="protein sequence ID" value="SOD63465.1"/>
    <property type="molecule type" value="Genomic_DNA"/>
</dbReference>
<name>A0A286DXS3_9ACTN</name>
<gene>
    <name evidence="2" type="ORF">SAMN06297387_11112</name>
</gene>
<organism evidence="2 3">
    <name type="scientific">Streptomyces zhaozhouensis</name>
    <dbReference type="NCBI Taxonomy" id="1300267"/>
    <lineage>
        <taxon>Bacteria</taxon>
        <taxon>Bacillati</taxon>
        <taxon>Actinomycetota</taxon>
        <taxon>Actinomycetes</taxon>
        <taxon>Kitasatosporales</taxon>
        <taxon>Streptomycetaceae</taxon>
        <taxon>Streptomyces</taxon>
    </lineage>
</organism>
<keyword evidence="1" id="KW-0472">Membrane</keyword>
<proteinExistence type="predicted"/>
<keyword evidence="1" id="KW-0812">Transmembrane</keyword>
<dbReference type="AlphaFoldDB" id="A0A286DXS3"/>
<dbReference type="Proteomes" id="UP000219072">
    <property type="component" value="Unassembled WGS sequence"/>
</dbReference>
<feature type="transmembrane region" description="Helical" evidence="1">
    <location>
        <begin position="118"/>
        <end position="137"/>
    </location>
</feature>
<sequence>MSASRPRRSAARRAGESAFGALLLARLVISWLLAVALVAGGAWASWEDARYAFGVRDAEESEITLLRCEPEGCAGVSTASGDMVVLEQRIGRAEGERLTVVRPPDGDVVLRSDGAGRLYSLAPLAGGLLLASVVVAGGLRRYRVAWTVAGVALAHLLLTFLLWI</sequence>
<keyword evidence="1" id="KW-1133">Transmembrane helix</keyword>
<accession>A0A286DXS3</accession>
<evidence type="ECO:0000256" key="1">
    <source>
        <dbReference type="SAM" id="Phobius"/>
    </source>
</evidence>
<keyword evidence="3" id="KW-1185">Reference proteome</keyword>
<feature type="transmembrane region" description="Helical" evidence="1">
    <location>
        <begin position="21"/>
        <end position="46"/>
    </location>
</feature>
<reference evidence="2 3" key="1">
    <citation type="submission" date="2017-09" db="EMBL/GenBank/DDBJ databases">
        <authorList>
            <person name="Ehlers B."/>
            <person name="Leendertz F.H."/>
        </authorList>
    </citation>
    <scope>NUCLEOTIDE SEQUENCE [LARGE SCALE GENOMIC DNA]</scope>
    <source>
        <strain evidence="2 3">CGMCC 4.7095</strain>
    </source>
</reference>
<dbReference type="OrthoDB" id="4332438at2"/>
<protein>
    <submittedName>
        <fullName evidence="2">Uncharacterized protein</fullName>
    </submittedName>
</protein>